<reference evidence="2 3" key="1">
    <citation type="submission" date="2019-12" db="EMBL/GenBank/DDBJ databases">
        <authorList>
            <person name="Li M."/>
        </authorList>
    </citation>
    <scope>NUCLEOTIDE SEQUENCE [LARGE SCALE GENOMIC DNA]</scope>
    <source>
        <strain evidence="2 3">GBMRC 2046</strain>
    </source>
</reference>
<dbReference type="AlphaFoldDB" id="A0A7X3LWN0"/>
<accession>A0A7X3LWN0</accession>
<dbReference type="InterPro" id="IPR012495">
    <property type="entry name" value="TadE-like_dom"/>
</dbReference>
<evidence type="ECO:0000259" key="1">
    <source>
        <dbReference type="Pfam" id="PF07811"/>
    </source>
</evidence>
<protein>
    <submittedName>
        <fullName evidence="2">Pilus assembly protein</fullName>
    </submittedName>
</protein>
<dbReference type="RefSeq" id="WP_160776648.1">
    <property type="nucleotide sequence ID" value="NZ_WUMV01000007.1"/>
</dbReference>
<proteinExistence type="predicted"/>
<comment type="caution">
    <text evidence="2">The sequence shown here is derived from an EMBL/GenBank/DDBJ whole genome shotgun (WGS) entry which is preliminary data.</text>
</comment>
<feature type="domain" description="TadE-like" evidence="1">
    <location>
        <begin position="30"/>
        <end position="72"/>
    </location>
</feature>
<organism evidence="2 3">
    <name type="scientific">Stappia sediminis</name>
    <dbReference type="NCBI Taxonomy" id="2692190"/>
    <lineage>
        <taxon>Bacteria</taxon>
        <taxon>Pseudomonadati</taxon>
        <taxon>Pseudomonadota</taxon>
        <taxon>Alphaproteobacteria</taxon>
        <taxon>Hyphomicrobiales</taxon>
        <taxon>Stappiaceae</taxon>
        <taxon>Stappia</taxon>
    </lineage>
</organism>
<dbReference type="EMBL" id="WUMV01000007">
    <property type="protein sequence ID" value="MXN66426.1"/>
    <property type="molecule type" value="Genomic_DNA"/>
</dbReference>
<dbReference type="Proteomes" id="UP000433101">
    <property type="component" value="Unassembled WGS sequence"/>
</dbReference>
<gene>
    <name evidence="2" type="ORF">GR183_16040</name>
</gene>
<sequence length="191" mass="21722">MLKSIRNGFSRSRWRKAARAAGRISSDRRGVTMVEFGLIALPFFTLLLFILEMGMSLFAGQLLENATIDASRLIRTGQAQQSGFDAGAFKQQVLDRLYGIPFSAERLSVDVERLDDFTQFRGDPLVQNGELQDNFTYDHGEAGDIIIVRVIYRWPLITAFMRLDYSDLNNGDRLLVSTSIFRNEPFPWTSK</sequence>
<keyword evidence="3" id="KW-1185">Reference proteome</keyword>
<evidence type="ECO:0000313" key="3">
    <source>
        <dbReference type="Proteomes" id="UP000433101"/>
    </source>
</evidence>
<evidence type="ECO:0000313" key="2">
    <source>
        <dbReference type="EMBL" id="MXN66426.1"/>
    </source>
</evidence>
<name>A0A7X3LWN0_9HYPH</name>
<dbReference type="Pfam" id="PF07811">
    <property type="entry name" value="TadE"/>
    <property type="match status" value="1"/>
</dbReference>